<accession>A0A151AP86</accession>
<feature type="binding site" evidence="10">
    <location>
        <begin position="223"/>
        <end position="229"/>
    </location>
    <ligand>
        <name>ATP</name>
        <dbReference type="ChEBI" id="CHEBI:30616"/>
    </ligand>
</feature>
<proteinExistence type="inferred from homology"/>
<dbReference type="PROSITE" id="PS51273">
    <property type="entry name" value="GATASE_TYPE_1"/>
    <property type="match status" value="1"/>
</dbReference>
<dbReference type="InterPro" id="IPR004739">
    <property type="entry name" value="GMP_synth_GATase"/>
</dbReference>
<dbReference type="Gene3D" id="3.30.300.10">
    <property type="match status" value="1"/>
</dbReference>
<dbReference type="UniPathway" id="UPA00189">
    <property type="reaction ID" value="UER00296"/>
</dbReference>
<keyword evidence="13" id="KW-1185">Reference proteome</keyword>
<evidence type="ECO:0000256" key="10">
    <source>
        <dbReference type="PROSITE-ProRule" id="PRU00886"/>
    </source>
</evidence>
<evidence type="ECO:0000313" key="13">
    <source>
        <dbReference type="Proteomes" id="UP000075531"/>
    </source>
</evidence>
<dbReference type="AlphaFoldDB" id="A0A151AP86"/>
<keyword evidence="8 9" id="KW-0315">Glutamine amidotransferase</keyword>
<dbReference type="PROSITE" id="PS51553">
    <property type="entry name" value="GMPS_ATP_PPASE"/>
    <property type="match status" value="1"/>
</dbReference>
<dbReference type="NCBIfam" id="NF000848">
    <property type="entry name" value="PRK00074.1"/>
    <property type="match status" value="1"/>
</dbReference>
<dbReference type="PRINTS" id="PR00099">
    <property type="entry name" value="CPSGATASE"/>
</dbReference>
<keyword evidence="6 9" id="KW-0658">Purine biosynthesis</keyword>
<comment type="function">
    <text evidence="1 9">Catalyzes the synthesis of GMP from XMP.</text>
</comment>
<evidence type="ECO:0000256" key="6">
    <source>
        <dbReference type="ARBA" id="ARBA00022755"/>
    </source>
</evidence>
<dbReference type="FunFam" id="3.40.50.880:FF:000001">
    <property type="entry name" value="GMP synthase [glutamine-hydrolyzing]"/>
    <property type="match status" value="1"/>
</dbReference>
<dbReference type="PATRIC" id="fig|1121338.3.peg.2854"/>
<evidence type="ECO:0000256" key="7">
    <source>
        <dbReference type="ARBA" id="ARBA00022840"/>
    </source>
</evidence>
<dbReference type="EMBL" id="LTBA01000087">
    <property type="protein sequence ID" value="KYH29443.1"/>
    <property type="molecule type" value="Genomic_DNA"/>
</dbReference>
<keyword evidence="3 9" id="KW-0436">Ligase</keyword>
<dbReference type="Pfam" id="PF00958">
    <property type="entry name" value="GMP_synt_C"/>
    <property type="match status" value="1"/>
</dbReference>
<dbReference type="InterPro" id="IPR001674">
    <property type="entry name" value="GMP_synth_C"/>
</dbReference>
<evidence type="ECO:0000256" key="3">
    <source>
        <dbReference type="ARBA" id="ARBA00022598"/>
    </source>
</evidence>
<dbReference type="Gene3D" id="3.40.50.880">
    <property type="match status" value="1"/>
</dbReference>
<dbReference type="GO" id="GO:0005829">
    <property type="term" value="C:cytosol"/>
    <property type="evidence" value="ECO:0007669"/>
    <property type="project" value="TreeGrafter"/>
</dbReference>
<evidence type="ECO:0000256" key="8">
    <source>
        <dbReference type="ARBA" id="ARBA00022962"/>
    </source>
</evidence>
<dbReference type="GO" id="GO:0005524">
    <property type="term" value="F:ATP binding"/>
    <property type="evidence" value="ECO:0007669"/>
    <property type="project" value="UniProtKB-UniRule"/>
</dbReference>
<dbReference type="OrthoDB" id="9802219at2"/>
<dbReference type="STRING" id="1121338.CLTEP_27220"/>
<dbReference type="InterPro" id="IPR025777">
    <property type="entry name" value="GMPS_ATP_PPase_dom"/>
</dbReference>
<evidence type="ECO:0000256" key="9">
    <source>
        <dbReference type="HAMAP-Rule" id="MF_00344"/>
    </source>
</evidence>
<dbReference type="SUPFAM" id="SSF52317">
    <property type="entry name" value="Class I glutamine amidotransferase-like"/>
    <property type="match status" value="1"/>
</dbReference>
<evidence type="ECO:0000256" key="2">
    <source>
        <dbReference type="ARBA" id="ARBA00005153"/>
    </source>
</evidence>
<dbReference type="FunFam" id="3.30.300.10:FF:000002">
    <property type="entry name" value="GMP synthase [glutamine-hydrolyzing]"/>
    <property type="match status" value="1"/>
</dbReference>
<dbReference type="EC" id="6.3.5.2" evidence="9"/>
<dbReference type="Pfam" id="PF00117">
    <property type="entry name" value="GATase"/>
    <property type="match status" value="1"/>
</dbReference>
<evidence type="ECO:0000259" key="11">
    <source>
        <dbReference type="PROSITE" id="PS51553"/>
    </source>
</evidence>
<dbReference type="InterPro" id="IPR014729">
    <property type="entry name" value="Rossmann-like_a/b/a_fold"/>
</dbReference>
<evidence type="ECO:0000313" key="12">
    <source>
        <dbReference type="EMBL" id="KYH29443.1"/>
    </source>
</evidence>
<dbReference type="CDD" id="cd01997">
    <property type="entry name" value="GMP_synthase_C"/>
    <property type="match status" value="1"/>
</dbReference>
<dbReference type="CDD" id="cd01742">
    <property type="entry name" value="GATase1_GMP_Synthase"/>
    <property type="match status" value="1"/>
</dbReference>
<evidence type="ECO:0000256" key="1">
    <source>
        <dbReference type="ARBA" id="ARBA00002332"/>
    </source>
</evidence>
<reference evidence="12 13" key="1">
    <citation type="submission" date="2016-02" db="EMBL/GenBank/DDBJ databases">
        <title>Genome sequence of Clostridium tepidiprofundi DSM 19306.</title>
        <authorList>
            <person name="Poehlein A."/>
            <person name="Daniel R."/>
        </authorList>
    </citation>
    <scope>NUCLEOTIDE SEQUENCE [LARGE SCALE GENOMIC DNA]</scope>
    <source>
        <strain evidence="12 13">DSM 19306</strain>
    </source>
</reference>
<dbReference type="RefSeq" id="WP_066827553.1">
    <property type="nucleotide sequence ID" value="NZ_LTBA01000087.1"/>
</dbReference>
<protein>
    <recommendedName>
        <fullName evidence="9">GMP synthase [glutamine-hydrolyzing]</fullName>
        <ecNumber evidence="9">6.3.5.2</ecNumber>
    </recommendedName>
    <alternativeName>
        <fullName evidence="9">GMP synthetase</fullName>
    </alternativeName>
    <alternativeName>
        <fullName evidence="9">Glutamine amidotransferase</fullName>
    </alternativeName>
</protein>
<dbReference type="NCBIfam" id="TIGR00884">
    <property type="entry name" value="guaA_Cterm"/>
    <property type="match status" value="1"/>
</dbReference>
<dbReference type="FunFam" id="3.40.50.620:FF:000001">
    <property type="entry name" value="GMP synthase [glutamine-hydrolyzing]"/>
    <property type="match status" value="1"/>
</dbReference>
<gene>
    <name evidence="9 12" type="primary">guaA</name>
    <name evidence="12" type="ORF">CLTEP_27220</name>
</gene>
<evidence type="ECO:0000256" key="4">
    <source>
        <dbReference type="ARBA" id="ARBA00022741"/>
    </source>
</evidence>
<dbReference type="Gene3D" id="3.40.50.620">
    <property type="entry name" value="HUPs"/>
    <property type="match status" value="1"/>
</dbReference>
<keyword evidence="5 9" id="KW-0332">GMP biosynthesis</keyword>
<dbReference type="PRINTS" id="PR00096">
    <property type="entry name" value="GATASE"/>
</dbReference>
<dbReference type="InterPro" id="IPR017926">
    <property type="entry name" value="GATASE"/>
</dbReference>
<dbReference type="PANTHER" id="PTHR11922:SF2">
    <property type="entry name" value="GMP SYNTHASE [GLUTAMINE-HYDROLYZING]"/>
    <property type="match status" value="1"/>
</dbReference>
<comment type="subunit">
    <text evidence="9">Homodimer.</text>
</comment>
<sequence length="510" mass="57696">MFNRELILVVDFGGQYNQLIARRVRENNVYCEIIPYTYTAEQIKEKNPSGLIFTGGPNSVYGEEAPRIDENIFKLNIPILGICYGDQLMAYTLGGKVSTAEIREYGKTEIELDTKSPLFKGIEENQCWMSHTDYIEKAPKGFKIIAKTSECPVAAMADKERKLYGVQFHPEVEHTLFGKKMLKNFLFNICKLKGDWSMSSFAQQKIKEIKDIVGDKKVLCALSGGVDSSVAAVLVHKAIGKQLTCVFVDHGLLRKDEGDQVERIFKNQFDMNLIRVNAQERFLGKLKGVADPEKKRKIIGEEFIRVFEEEAKKLGKIDYLVQGTIYPDVVESGTKTSATIKSHHNVGGLPEDMEFELIEPLRELFKDEVRAVGEELGIPHKLVWRQPFPGPGLAIRVLGEITEEKLFITREADAIFREEIANAGLDEKIWQYFACLPNIQSVGVMGDERTYCHTIALRAVTSSDAMTSDWARIPYEVLDKVSRRIVNEVKGVNRIVYDVTSKPPATIEWE</sequence>
<feature type="active site" evidence="9">
    <location>
        <position position="169"/>
    </location>
</feature>
<dbReference type="Proteomes" id="UP000075531">
    <property type="component" value="Unassembled WGS sequence"/>
</dbReference>
<dbReference type="InterPro" id="IPR029062">
    <property type="entry name" value="Class_I_gatase-like"/>
</dbReference>
<organism evidence="12 13">
    <name type="scientific">Clostridium tepidiprofundi DSM 19306</name>
    <dbReference type="NCBI Taxonomy" id="1121338"/>
    <lineage>
        <taxon>Bacteria</taxon>
        <taxon>Bacillati</taxon>
        <taxon>Bacillota</taxon>
        <taxon>Clostridia</taxon>
        <taxon>Eubacteriales</taxon>
        <taxon>Clostridiaceae</taxon>
        <taxon>Clostridium</taxon>
    </lineage>
</organism>
<dbReference type="NCBIfam" id="TIGR00888">
    <property type="entry name" value="guaA_Nterm"/>
    <property type="match status" value="1"/>
</dbReference>
<feature type="domain" description="GMPS ATP-PPase" evidence="11">
    <location>
        <begin position="196"/>
        <end position="385"/>
    </location>
</feature>
<feature type="active site" evidence="9">
    <location>
        <position position="171"/>
    </location>
</feature>
<comment type="caution">
    <text evidence="12">The sequence shown here is derived from an EMBL/GenBank/DDBJ whole genome shotgun (WGS) entry which is preliminary data.</text>
</comment>
<dbReference type="PANTHER" id="PTHR11922">
    <property type="entry name" value="GMP SYNTHASE-RELATED"/>
    <property type="match status" value="1"/>
</dbReference>
<evidence type="ECO:0000256" key="5">
    <source>
        <dbReference type="ARBA" id="ARBA00022749"/>
    </source>
</evidence>
<keyword evidence="7 9" id="KW-0067">ATP-binding</keyword>
<dbReference type="HAMAP" id="MF_00344">
    <property type="entry name" value="GMP_synthase"/>
    <property type="match status" value="1"/>
</dbReference>
<dbReference type="InterPro" id="IPR022955">
    <property type="entry name" value="GMP_synthase"/>
</dbReference>
<dbReference type="GO" id="GO:0003921">
    <property type="term" value="F:GMP synthase activity"/>
    <property type="evidence" value="ECO:0007669"/>
    <property type="project" value="InterPro"/>
</dbReference>
<feature type="active site" description="Nucleophile" evidence="9">
    <location>
        <position position="83"/>
    </location>
</feature>
<keyword evidence="4 9" id="KW-0547">Nucleotide-binding</keyword>
<comment type="pathway">
    <text evidence="2 9">Purine metabolism; GMP biosynthesis; GMP from XMP (L-Gln route): step 1/1.</text>
</comment>
<dbReference type="SUPFAM" id="SSF52402">
    <property type="entry name" value="Adenine nucleotide alpha hydrolases-like"/>
    <property type="match status" value="1"/>
</dbReference>
<dbReference type="Pfam" id="PF02540">
    <property type="entry name" value="NAD_synthase"/>
    <property type="match status" value="1"/>
</dbReference>
<dbReference type="InterPro" id="IPR022310">
    <property type="entry name" value="NAD/GMP_synthase"/>
</dbReference>
<comment type="catalytic activity">
    <reaction evidence="9">
        <text>XMP + L-glutamine + ATP + H2O = GMP + L-glutamate + AMP + diphosphate + 2 H(+)</text>
        <dbReference type="Rhea" id="RHEA:11680"/>
        <dbReference type="ChEBI" id="CHEBI:15377"/>
        <dbReference type="ChEBI" id="CHEBI:15378"/>
        <dbReference type="ChEBI" id="CHEBI:29985"/>
        <dbReference type="ChEBI" id="CHEBI:30616"/>
        <dbReference type="ChEBI" id="CHEBI:33019"/>
        <dbReference type="ChEBI" id="CHEBI:57464"/>
        <dbReference type="ChEBI" id="CHEBI:58115"/>
        <dbReference type="ChEBI" id="CHEBI:58359"/>
        <dbReference type="ChEBI" id="CHEBI:456215"/>
        <dbReference type="EC" id="6.3.5.2"/>
    </reaction>
</comment>
<name>A0A151AP86_9CLOT</name>